<name>A0A8H6S5C2_MYCCL</name>
<proteinExistence type="predicted"/>
<dbReference type="Proteomes" id="UP000613580">
    <property type="component" value="Unassembled WGS sequence"/>
</dbReference>
<accession>A0A8H6S5C2</accession>
<evidence type="ECO:0000313" key="2">
    <source>
        <dbReference type="EMBL" id="KAF7292346.1"/>
    </source>
</evidence>
<dbReference type="SUPFAM" id="SSF55729">
    <property type="entry name" value="Acyl-CoA N-acyltransferases (Nat)"/>
    <property type="match status" value="1"/>
</dbReference>
<dbReference type="Pfam" id="PF00583">
    <property type="entry name" value="Acetyltransf_1"/>
    <property type="match status" value="1"/>
</dbReference>
<dbReference type="PROSITE" id="PS51186">
    <property type="entry name" value="GNAT"/>
    <property type="match status" value="1"/>
</dbReference>
<keyword evidence="3" id="KW-1185">Reference proteome</keyword>
<feature type="domain" description="N-acetyltransferase" evidence="1">
    <location>
        <begin position="55"/>
        <end position="199"/>
    </location>
</feature>
<evidence type="ECO:0000313" key="3">
    <source>
        <dbReference type="Proteomes" id="UP000613580"/>
    </source>
</evidence>
<dbReference type="Gene3D" id="3.40.630.30">
    <property type="match status" value="1"/>
</dbReference>
<dbReference type="InterPro" id="IPR016181">
    <property type="entry name" value="Acyl_CoA_acyltransferase"/>
</dbReference>
<dbReference type="PANTHER" id="PTHR13170">
    <property type="entry name" value="O-GLCNACASE"/>
    <property type="match status" value="1"/>
</dbReference>
<dbReference type="GO" id="GO:0016747">
    <property type="term" value="F:acyltransferase activity, transferring groups other than amino-acyl groups"/>
    <property type="evidence" value="ECO:0007669"/>
    <property type="project" value="InterPro"/>
</dbReference>
<comment type="caution">
    <text evidence="2">The sequence shown here is derived from an EMBL/GenBank/DDBJ whole genome shotgun (WGS) entry which is preliminary data.</text>
</comment>
<protein>
    <submittedName>
        <fullName evidence="2">N-acetyltransferase domain-containing protein</fullName>
    </submittedName>
</protein>
<reference evidence="2" key="1">
    <citation type="submission" date="2020-05" db="EMBL/GenBank/DDBJ databases">
        <title>Mycena genomes resolve the evolution of fungal bioluminescence.</title>
        <authorList>
            <person name="Tsai I.J."/>
        </authorList>
    </citation>
    <scope>NUCLEOTIDE SEQUENCE</scope>
    <source>
        <strain evidence="2">110903Hualien_Pintung</strain>
    </source>
</reference>
<dbReference type="InterPro" id="IPR000182">
    <property type="entry name" value="GNAT_dom"/>
</dbReference>
<gene>
    <name evidence="2" type="ORF">HMN09_01218600</name>
</gene>
<dbReference type="OrthoDB" id="9975416at2759"/>
<dbReference type="CDD" id="cd04301">
    <property type="entry name" value="NAT_SF"/>
    <property type="match status" value="1"/>
</dbReference>
<keyword evidence="2" id="KW-0808">Transferase</keyword>
<dbReference type="PANTHER" id="PTHR13170:SF16">
    <property type="entry name" value="PROTEIN O-GLCNACASE"/>
    <property type="match status" value="1"/>
</dbReference>
<sequence>MTLSIRRATLADEAALSHICLVTADAGKSAEALHDHKELPGLVWSVPYLHLPTTWAYVLVDESDAPVGYIVGSTDTRRYEQSAAADWWPIHAAKYPPEEMVKEGDKRVAGLLRNMYTAEEPSVVFSPAHIHINILEEHQRKGWGRKLITTAANHVKGEGLDGMWLGLDMRNTEARRFYERVGFSSFEGAAPHVLGMKFN</sequence>
<dbReference type="EMBL" id="JACAZE010000022">
    <property type="protein sequence ID" value="KAF7292346.1"/>
    <property type="molecule type" value="Genomic_DNA"/>
</dbReference>
<dbReference type="InterPro" id="IPR051822">
    <property type="entry name" value="Glycosyl_Hydrolase_84"/>
</dbReference>
<organism evidence="2 3">
    <name type="scientific">Mycena chlorophos</name>
    <name type="common">Agaric fungus</name>
    <name type="synonym">Agaricus chlorophos</name>
    <dbReference type="NCBI Taxonomy" id="658473"/>
    <lineage>
        <taxon>Eukaryota</taxon>
        <taxon>Fungi</taxon>
        <taxon>Dikarya</taxon>
        <taxon>Basidiomycota</taxon>
        <taxon>Agaricomycotina</taxon>
        <taxon>Agaricomycetes</taxon>
        <taxon>Agaricomycetidae</taxon>
        <taxon>Agaricales</taxon>
        <taxon>Marasmiineae</taxon>
        <taxon>Mycenaceae</taxon>
        <taxon>Mycena</taxon>
    </lineage>
</organism>
<dbReference type="AlphaFoldDB" id="A0A8H6S5C2"/>
<evidence type="ECO:0000259" key="1">
    <source>
        <dbReference type="PROSITE" id="PS51186"/>
    </source>
</evidence>